<comment type="similarity">
    <text evidence="1">Belongs to the arginase family. Agmatinase subfamily.</text>
</comment>
<feature type="binding site" evidence="4">
    <location>
        <position position="141"/>
    </location>
    <ligand>
        <name>Mn(2+)</name>
        <dbReference type="ChEBI" id="CHEBI:29035"/>
        <label>1</label>
    </ligand>
</feature>
<keyword evidence="3 5" id="KW-0378">Hydrolase</keyword>
<gene>
    <name evidence="6" type="ORF">DEACI_0579</name>
    <name evidence="7" type="ORF">DEACI_2443</name>
</gene>
<feature type="binding site" evidence="4">
    <location>
        <position position="219"/>
    </location>
    <ligand>
        <name>Mn(2+)</name>
        <dbReference type="ChEBI" id="CHEBI:29035"/>
        <label>1</label>
    </ligand>
</feature>
<sequence>MAERDLSELVDAPGIFMGADAPYEEAKAVILGIPMDFTVSFRPGARLGPLSIRNVSAGIEEYSVYQDKDLADCVYRDLGDLSLPCGNVQRSLQIIEKACHILLADGKFPIFLGGEHLVSYPLLRSFRQQYPDLRVLHFDAHADLREDYLGERDSHATVMRQVAGLFAEKRLYQFGIRSGTKEEFAFAREHTYMHIDEVLGPLKETLAELTGYPLYVTLDIDVVDPAYAPGTGTQEPGGCTSREILTALRSLAGQKVVGFDLVEVLPALDASERTALLAAKIVREVILAFT</sequence>
<dbReference type="InterPro" id="IPR023696">
    <property type="entry name" value="Ureohydrolase_dom_sf"/>
</dbReference>
<protein>
    <submittedName>
        <fullName evidence="6">Agmatinase</fullName>
        <ecNumber evidence="6">3.5.3.11</ecNumber>
    </submittedName>
</protein>
<accession>A0A8S0X3B3</accession>
<reference evidence="6" key="2">
    <citation type="submission" date="2020-01" db="EMBL/GenBank/DDBJ databases">
        <authorList>
            <person name="Hornung B."/>
        </authorList>
    </citation>
    <scope>NUCLEOTIDE SEQUENCE</scope>
    <source>
        <strain evidence="6">PacBioINE</strain>
    </source>
</reference>
<dbReference type="EMBL" id="CDGJ01000071">
    <property type="protein sequence ID" value="CEJ07968.1"/>
    <property type="molecule type" value="Genomic_DNA"/>
</dbReference>
<feature type="binding site" evidence="4">
    <location>
        <position position="139"/>
    </location>
    <ligand>
        <name>Mn(2+)</name>
        <dbReference type="ChEBI" id="CHEBI:29035"/>
        <label>1</label>
    </ligand>
</feature>
<evidence type="ECO:0000256" key="1">
    <source>
        <dbReference type="ARBA" id="ARBA00009227"/>
    </source>
</evidence>
<keyword evidence="2 4" id="KW-0479">Metal-binding</keyword>
<dbReference type="InterPro" id="IPR020855">
    <property type="entry name" value="Ureohydrolase_Mn_BS"/>
</dbReference>
<evidence type="ECO:0000256" key="3">
    <source>
        <dbReference type="ARBA" id="ARBA00022801"/>
    </source>
</evidence>
<name>A0A8S0X3B3_9FIRM</name>
<dbReference type="EMBL" id="LR746496">
    <property type="protein sequence ID" value="CAA7599940.1"/>
    <property type="molecule type" value="Genomic_DNA"/>
</dbReference>
<keyword evidence="4" id="KW-0464">Manganese</keyword>
<dbReference type="Proteomes" id="UP001071230">
    <property type="component" value="Unassembled WGS sequence"/>
</dbReference>
<feature type="binding site" evidence="4">
    <location>
        <position position="143"/>
    </location>
    <ligand>
        <name>Mn(2+)</name>
        <dbReference type="ChEBI" id="CHEBI:29035"/>
        <label>1</label>
    </ligand>
</feature>
<dbReference type="PROSITE" id="PS01053">
    <property type="entry name" value="ARGINASE_1"/>
    <property type="match status" value="1"/>
</dbReference>
<dbReference type="GO" id="GO:0008783">
    <property type="term" value="F:agmatinase activity"/>
    <property type="evidence" value="ECO:0007669"/>
    <property type="project" value="UniProtKB-EC"/>
</dbReference>
<dbReference type="CDD" id="cd11593">
    <property type="entry name" value="Agmatinase-like_2"/>
    <property type="match status" value="1"/>
</dbReference>
<dbReference type="PROSITE" id="PS51409">
    <property type="entry name" value="ARGINASE_2"/>
    <property type="match status" value="1"/>
</dbReference>
<evidence type="ECO:0000313" key="8">
    <source>
        <dbReference type="Proteomes" id="UP001071230"/>
    </source>
</evidence>
<evidence type="ECO:0000256" key="2">
    <source>
        <dbReference type="ARBA" id="ARBA00022723"/>
    </source>
</evidence>
<comment type="cofactor">
    <cofactor evidence="4">
        <name>Mn(2+)</name>
        <dbReference type="ChEBI" id="CHEBI:29035"/>
    </cofactor>
    <text evidence="4">Binds 2 manganese ions per subunit.</text>
</comment>
<dbReference type="EC" id="3.5.3.11" evidence="6"/>
<dbReference type="GO" id="GO:0046872">
    <property type="term" value="F:metal ion binding"/>
    <property type="evidence" value="ECO:0007669"/>
    <property type="project" value="UniProtKB-KW"/>
</dbReference>
<dbReference type="Proteomes" id="UP000836597">
    <property type="component" value="Chromosome"/>
</dbReference>
<dbReference type="Gene3D" id="3.40.800.10">
    <property type="entry name" value="Ureohydrolase domain"/>
    <property type="match status" value="1"/>
</dbReference>
<keyword evidence="8" id="KW-1185">Reference proteome</keyword>
<dbReference type="PIRSF" id="PIRSF036979">
    <property type="entry name" value="Arginase"/>
    <property type="match status" value="1"/>
</dbReference>
<dbReference type="InterPro" id="IPR005925">
    <property type="entry name" value="Agmatinase-rel"/>
</dbReference>
<reference evidence="7" key="1">
    <citation type="submission" date="2014-11" db="EMBL/GenBank/DDBJ databases">
        <authorList>
            <person name="Hornung B.V."/>
        </authorList>
    </citation>
    <scope>NUCLEOTIDE SEQUENCE</scope>
    <source>
        <strain evidence="7">INE</strain>
    </source>
</reference>
<feature type="binding site" evidence="4">
    <location>
        <position position="221"/>
    </location>
    <ligand>
        <name>Mn(2+)</name>
        <dbReference type="ChEBI" id="CHEBI:29035"/>
        <label>1</label>
    </ligand>
</feature>
<dbReference type="PANTHER" id="PTHR11358:SF26">
    <property type="entry name" value="GUANIDINO ACID HYDROLASE, MITOCHONDRIAL"/>
    <property type="match status" value="1"/>
</dbReference>
<dbReference type="SUPFAM" id="SSF52768">
    <property type="entry name" value="Arginase/deacetylase"/>
    <property type="match status" value="1"/>
</dbReference>
<dbReference type="AlphaFoldDB" id="A0A8S0X3B3"/>
<evidence type="ECO:0000256" key="4">
    <source>
        <dbReference type="PIRSR" id="PIRSR036979-1"/>
    </source>
</evidence>
<evidence type="ECO:0000256" key="5">
    <source>
        <dbReference type="RuleBase" id="RU003684"/>
    </source>
</evidence>
<dbReference type="InterPro" id="IPR006035">
    <property type="entry name" value="Ureohydrolase"/>
</dbReference>
<dbReference type="GO" id="GO:0033389">
    <property type="term" value="P:putrescine biosynthetic process from arginine, via agmatine"/>
    <property type="evidence" value="ECO:0007669"/>
    <property type="project" value="TreeGrafter"/>
</dbReference>
<dbReference type="KEGG" id="aacx:DEACI_0579"/>
<dbReference type="PANTHER" id="PTHR11358">
    <property type="entry name" value="ARGINASE/AGMATINASE"/>
    <property type="match status" value="1"/>
</dbReference>
<feature type="binding site" evidence="4">
    <location>
        <position position="116"/>
    </location>
    <ligand>
        <name>Mn(2+)</name>
        <dbReference type="ChEBI" id="CHEBI:29035"/>
        <label>1</label>
    </ligand>
</feature>
<evidence type="ECO:0000313" key="6">
    <source>
        <dbReference type="EMBL" id="CAA7599940.1"/>
    </source>
</evidence>
<evidence type="ECO:0000313" key="7">
    <source>
        <dbReference type="EMBL" id="CEJ07968.1"/>
    </source>
</evidence>
<dbReference type="Pfam" id="PF00491">
    <property type="entry name" value="Arginase"/>
    <property type="match status" value="1"/>
</dbReference>
<proteinExistence type="inferred from homology"/>
<organism evidence="6">
    <name type="scientific">Acididesulfobacillus acetoxydans</name>
    <dbReference type="NCBI Taxonomy" id="1561005"/>
    <lineage>
        <taxon>Bacteria</taxon>
        <taxon>Bacillati</taxon>
        <taxon>Bacillota</taxon>
        <taxon>Clostridia</taxon>
        <taxon>Eubacteriales</taxon>
        <taxon>Peptococcaceae</taxon>
        <taxon>Acididesulfobacillus</taxon>
    </lineage>
</organism>
<dbReference type="NCBIfam" id="TIGR01230">
    <property type="entry name" value="agmatinase"/>
    <property type="match status" value="1"/>
</dbReference>